<keyword evidence="6 8" id="KW-0346">Stress response</keyword>
<dbReference type="GO" id="GO:0140662">
    <property type="term" value="F:ATP-dependent protein folding chaperone"/>
    <property type="evidence" value="ECO:0007669"/>
    <property type="project" value="InterPro"/>
</dbReference>
<sequence length="186" mass="21957">MDSTTQKQLSELLRYHTSQTGDEMASLTEYVSCMKEKQKRICYITDQSKEQVADSAFVEQVRTFVEQVRKRGFKVVYMTKPIGEYYVQQLKKFDGMTLVSVTKQGLVLPEDEDEKIMMEENKSKFESLCKLMKEILDKEVEQVTVSNRLVSCCIMTSTYRWTTKMEHRLCAITPSWDTRWPRNTWR</sequence>
<evidence type="ECO:0000313" key="8">
    <source>
        <dbReference type="EMBL" id="CAH2312029.1"/>
    </source>
</evidence>
<evidence type="ECO:0000313" key="9">
    <source>
        <dbReference type="Proteomes" id="UP001295444"/>
    </source>
</evidence>
<gene>
    <name evidence="8" type="ORF">PECUL_23A055069</name>
</gene>
<evidence type="ECO:0000256" key="7">
    <source>
        <dbReference type="ARBA" id="ARBA00023186"/>
    </source>
</evidence>
<proteinExistence type="inferred from homology"/>
<dbReference type="SUPFAM" id="SSF110942">
    <property type="entry name" value="HSP90 C-terminal domain"/>
    <property type="match status" value="1"/>
</dbReference>
<dbReference type="FunFam" id="3.40.50.11260:FF:000001">
    <property type="entry name" value="Heat shock protein 90 alpha"/>
    <property type="match status" value="1"/>
</dbReference>
<keyword evidence="4" id="KW-0547">Nucleotide-binding</keyword>
<protein>
    <submittedName>
        <fullName evidence="8">Heat shock HSP 90-beta</fullName>
    </submittedName>
</protein>
<name>A0AAD1SUS5_PELCU</name>
<dbReference type="GO" id="GO:0051082">
    <property type="term" value="F:unfolded protein binding"/>
    <property type="evidence" value="ECO:0007669"/>
    <property type="project" value="InterPro"/>
</dbReference>
<evidence type="ECO:0000256" key="4">
    <source>
        <dbReference type="ARBA" id="ARBA00022741"/>
    </source>
</evidence>
<evidence type="ECO:0000256" key="2">
    <source>
        <dbReference type="ARBA" id="ARBA00008239"/>
    </source>
</evidence>
<dbReference type="Pfam" id="PF00183">
    <property type="entry name" value="HSP90"/>
    <property type="match status" value="1"/>
</dbReference>
<evidence type="ECO:0000256" key="3">
    <source>
        <dbReference type="ARBA" id="ARBA00022490"/>
    </source>
</evidence>
<dbReference type="AlphaFoldDB" id="A0AAD1SUS5"/>
<dbReference type="SUPFAM" id="SSF54211">
    <property type="entry name" value="Ribosomal protein S5 domain 2-like"/>
    <property type="match status" value="1"/>
</dbReference>
<accession>A0AAD1SUS5</accession>
<organism evidence="8 9">
    <name type="scientific">Pelobates cultripes</name>
    <name type="common">Western spadefoot toad</name>
    <dbReference type="NCBI Taxonomy" id="61616"/>
    <lineage>
        <taxon>Eukaryota</taxon>
        <taxon>Metazoa</taxon>
        <taxon>Chordata</taxon>
        <taxon>Craniata</taxon>
        <taxon>Vertebrata</taxon>
        <taxon>Euteleostomi</taxon>
        <taxon>Amphibia</taxon>
        <taxon>Batrachia</taxon>
        <taxon>Anura</taxon>
        <taxon>Pelobatoidea</taxon>
        <taxon>Pelobatidae</taxon>
        <taxon>Pelobates</taxon>
    </lineage>
</organism>
<keyword evidence="7" id="KW-0143">Chaperone</keyword>
<dbReference type="PANTHER" id="PTHR11528">
    <property type="entry name" value="HEAT SHOCK PROTEIN 90 FAMILY MEMBER"/>
    <property type="match status" value="1"/>
</dbReference>
<evidence type="ECO:0000256" key="5">
    <source>
        <dbReference type="ARBA" id="ARBA00022840"/>
    </source>
</evidence>
<evidence type="ECO:0000256" key="1">
    <source>
        <dbReference type="ARBA" id="ARBA00004496"/>
    </source>
</evidence>
<dbReference type="EMBL" id="OW240919">
    <property type="protein sequence ID" value="CAH2312029.1"/>
    <property type="molecule type" value="Genomic_DNA"/>
</dbReference>
<dbReference type="GO" id="GO:0005524">
    <property type="term" value="F:ATP binding"/>
    <property type="evidence" value="ECO:0007669"/>
    <property type="project" value="UniProtKB-KW"/>
</dbReference>
<comment type="similarity">
    <text evidence="2">Belongs to the heat shock protein 90 family.</text>
</comment>
<keyword evidence="9" id="KW-1185">Reference proteome</keyword>
<keyword evidence="5" id="KW-0067">ATP-binding</keyword>
<dbReference type="GO" id="GO:0005737">
    <property type="term" value="C:cytoplasm"/>
    <property type="evidence" value="ECO:0007669"/>
    <property type="project" value="UniProtKB-SubCell"/>
</dbReference>
<dbReference type="InterPro" id="IPR020568">
    <property type="entry name" value="Ribosomal_Su5_D2-typ_SF"/>
</dbReference>
<keyword evidence="3" id="KW-0963">Cytoplasm</keyword>
<evidence type="ECO:0000256" key="6">
    <source>
        <dbReference type="ARBA" id="ARBA00023016"/>
    </source>
</evidence>
<dbReference type="InterPro" id="IPR001404">
    <property type="entry name" value="Hsp90_fam"/>
</dbReference>
<reference evidence="8" key="1">
    <citation type="submission" date="2022-03" db="EMBL/GenBank/DDBJ databases">
        <authorList>
            <person name="Alioto T."/>
            <person name="Alioto T."/>
            <person name="Gomez Garrido J."/>
        </authorList>
    </citation>
    <scope>NUCLEOTIDE SEQUENCE</scope>
</reference>
<dbReference type="Gene3D" id="3.40.50.11260">
    <property type="match status" value="1"/>
</dbReference>
<dbReference type="Gene3D" id="1.20.120.790">
    <property type="entry name" value="Heat shock protein 90, C-terminal domain"/>
    <property type="match status" value="1"/>
</dbReference>
<dbReference type="InterPro" id="IPR037196">
    <property type="entry name" value="HSP90_C"/>
</dbReference>
<dbReference type="Proteomes" id="UP001295444">
    <property type="component" value="Chromosome 08"/>
</dbReference>
<dbReference type="GO" id="GO:0016887">
    <property type="term" value="F:ATP hydrolysis activity"/>
    <property type="evidence" value="ECO:0007669"/>
    <property type="project" value="InterPro"/>
</dbReference>
<comment type="subcellular location">
    <subcellularLocation>
        <location evidence="1">Cytoplasm</location>
    </subcellularLocation>
</comment>